<sequence>MAQSQQPGHCDETPKRGMCDLERNSTRTIYISSTPAGTCKSFHNIYDFHRCSFPDMVQCHISIKLQNYPKPK</sequence>
<protein>
    <submittedName>
        <fullName evidence="1">Uncharacterized protein</fullName>
    </submittedName>
</protein>
<evidence type="ECO:0000313" key="1">
    <source>
        <dbReference type="EMBL" id="KAK5618918.1"/>
    </source>
</evidence>
<name>A0AAV9SCT1_9TELE</name>
<gene>
    <name evidence="1" type="ORF">CRENBAI_008491</name>
</gene>
<organism evidence="1 2">
    <name type="scientific">Crenichthys baileyi</name>
    <name type="common">White River springfish</name>
    <dbReference type="NCBI Taxonomy" id="28760"/>
    <lineage>
        <taxon>Eukaryota</taxon>
        <taxon>Metazoa</taxon>
        <taxon>Chordata</taxon>
        <taxon>Craniata</taxon>
        <taxon>Vertebrata</taxon>
        <taxon>Euteleostomi</taxon>
        <taxon>Actinopterygii</taxon>
        <taxon>Neopterygii</taxon>
        <taxon>Teleostei</taxon>
        <taxon>Neoteleostei</taxon>
        <taxon>Acanthomorphata</taxon>
        <taxon>Ovalentaria</taxon>
        <taxon>Atherinomorphae</taxon>
        <taxon>Cyprinodontiformes</taxon>
        <taxon>Goodeidae</taxon>
        <taxon>Crenichthys</taxon>
    </lineage>
</organism>
<reference evidence="1 2" key="1">
    <citation type="submission" date="2021-06" db="EMBL/GenBank/DDBJ databases">
        <authorList>
            <person name="Palmer J.M."/>
        </authorList>
    </citation>
    <scope>NUCLEOTIDE SEQUENCE [LARGE SCALE GENOMIC DNA]</scope>
    <source>
        <strain evidence="1 2">MEX-2019</strain>
        <tissue evidence="1">Muscle</tissue>
    </source>
</reference>
<evidence type="ECO:0000313" key="2">
    <source>
        <dbReference type="Proteomes" id="UP001311232"/>
    </source>
</evidence>
<dbReference type="AlphaFoldDB" id="A0AAV9SCT1"/>
<dbReference type="Proteomes" id="UP001311232">
    <property type="component" value="Unassembled WGS sequence"/>
</dbReference>
<dbReference type="EMBL" id="JAHHUM010000595">
    <property type="protein sequence ID" value="KAK5618918.1"/>
    <property type="molecule type" value="Genomic_DNA"/>
</dbReference>
<proteinExistence type="predicted"/>
<comment type="caution">
    <text evidence="1">The sequence shown here is derived from an EMBL/GenBank/DDBJ whole genome shotgun (WGS) entry which is preliminary data.</text>
</comment>
<keyword evidence="2" id="KW-1185">Reference proteome</keyword>
<accession>A0AAV9SCT1</accession>